<dbReference type="EMBL" id="JAANIT010003837">
    <property type="protein sequence ID" value="KAG1533471.1"/>
    <property type="molecule type" value="Genomic_DNA"/>
</dbReference>
<evidence type="ECO:0000313" key="2">
    <source>
        <dbReference type="Proteomes" id="UP000717996"/>
    </source>
</evidence>
<dbReference type="PANTHER" id="PTHR45023">
    <property type="match status" value="1"/>
</dbReference>
<dbReference type="OrthoDB" id="2507178at2759"/>
<proteinExistence type="predicted"/>
<dbReference type="Proteomes" id="UP000717996">
    <property type="component" value="Unassembled WGS sequence"/>
</dbReference>
<evidence type="ECO:0000313" key="1">
    <source>
        <dbReference type="EMBL" id="KAG1533471.1"/>
    </source>
</evidence>
<dbReference type="PANTHER" id="PTHR45023:SF4">
    <property type="entry name" value="GLYCINE-RICH PROTEIN-RELATED"/>
    <property type="match status" value="1"/>
</dbReference>
<gene>
    <name evidence="1" type="ORF">G6F51_012595</name>
</gene>
<sequence>MKLTLISRNQKIVTQRSLLAALLKSPRAPNWSKGDDIKLCEAWVSTSEDPIRGSDQKYEALWERILQDFKAREPERQRNASNLEAR</sequence>
<dbReference type="AlphaFoldDB" id="A0A9P6XVG3"/>
<organism evidence="1 2">
    <name type="scientific">Rhizopus oryzae</name>
    <name type="common">Mucormycosis agent</name>
    <name type="synonym">Rhizopus arrhizus var. delemar</name>
    <dbReference type="NCBI Taxonomy" id="64495"/>
    <lineage>
        <taxon>Eukaryota</taxon>
        <taxon>Fungi</taxon>
        <taxon>Fungi incertae sedis</taxon>
        <taxon>Mucoromycota</taxon>
        <taxon>Mucoromycotina</taxon>
        <taxon>Mucoromycetes</taxon>
        <taxon>Mucorales</taxon>
        <taxon>Mucorineae</taxon>
        <taxon>Rhizopodaceae</taxon>
        <taxon>Rhizopus</taxon>
    </lineage>
</organism>
<accession>A0A9P6XVG3</accession>
<name>A0A9P6XVG3_RHIOR</name>
<reference evidence="1" key="1">
    <citation type="journal article" date="2020" name="Microb. Genom.">
        <title>Genetic diversity of clinical and environmental Mucorales isolates obtained from an investigation of mucormycosis cases among solid organ transplant recipients.</title>
        <authorList>
            <person name="Nguyen M.H."/>
            <person name="Kaul D."/>
            <person name="Muto C."/>
            <person name="Cheng S.J."/>
            <person name="Richter R.A."/>
            <person name="Bruno V.M."/>
            <person name="Liu G."/>
            <person name="Beyhan S."/>
            <person name="Sundermann A.J."/>
            <person name="Mounaud S."/>
            <person name="Pasculle A.W."/>
            <person name="Nierman W.C."/>
            <person name="Driscoll E."/>
            <person name="Cumbie R."/>
            <person name="Clancy C.J."/>
            <person name="Dupont C.L."/>
        </authorList>
    </citation>
    <scope>NUCLEOTIDE SEQUENCE</scope>
    <source>
        <strain evidence="1">GL16</strain>
    </source>
</reference>
<comment type="caution">
    <text evidence="1">The sequence shown here is derived from an EMBL/GenBank/DDBJ whole genome shotgun (WGS) entry which is preliminary data.</text>
</comment>
<protein>
    <submittedName>
        <fullName evidence="1">Uncharacterized protein</fullName>
    </submittedName>
</protein>